<evidence type="ECO:0000313" key="1">
    <source>
        <dbReference type="EMBL" id="KAL0111829.1"/>
    </source>
</evidence>
<comment type="caution">
    <text evidence="1">The sequence shown here is derived from an EMBL/GenBank/DDBJ whole genome shotgun (WGS) entry which is preliminary data.</text>
</comment>
<gene>
    <name evidence="1" type="ORF">PUN28_013191</name>
</gene>
<evidence type="ECO:0000313" key="2">
    <source>
        <dbReference type="Proteomes" id="UP001430953"/>
    </source>
</evidence>
<dbReference type="AlphaFoldDB" id="A0AAW2FA51"/>
<keyword evidence="2" id="KW-1185">Reference proteome</keyword>
<dbReference type="Proteomes" id="UP001430953">
    <property type="component" value="Unassembled WGS sequence"/>
</dbReference>
<organism evidence="1 2">
    <name type="scientific">Cardiocondyla obscurior</name>
    <dbReference type="NCBI Taxonomy" id="286306"/>
    <lineage>
        <taxon>Eukaryota</taxon>
        <taxon>Metazoa</taxon>
        <taxon>Ecdysozoa</taxon>
        <taxon>Arthropoda</taxon>
        <taxon>Hexapoda</taxon>
        <taxon>Insecta</taxon>
        <taxon>Pterygota</taxon>
        <taxon>Neoptera</taxon>
        <taxon>Endopterygota</taxon>
        <taxon>Hymenoptera</taxon>
        <taxon>Apocrita</taxon>
        <taxon>Aculeata</taxon>
        <taxon>Formicoidea</taxon>
        <taxon>Formicidae</taxon>
        <taxon>Myrmicinae</taxon>
        <taxon>Cardiocondyla</taxon>
    </lineage>
</organism>
<proteinExistence type="predicted"/>
<reference evidence="1 2" key="1">
    <citation type="submission" date="2023-03" db="EMBL/GenBank/DDBJ databases">
        <title>High recombination rates correlate with genetic variation in Cardiocondyla obscurior ants.</title>
        <authorList>
            <person name="Errbii M."/>
        </authorList>
    </citation>
    <scope>NUCLEOTIDE SEQUENCE [LARGE SCALE GENOMIC DNA]</scope>
    <source>
        <strain evidence="1">Alpha-2009</strain>
        <tissue evidence="1">Whole body</tissue>
    </source>
</reference>
<protein>
    <submittedName>
        <fullName evidence="1">Uncharacterized protein</fullName>
    </submittedName>
</protein>
<name>A0AAW2FA51_9HYME</name>
<sequence>MRYRLTNGRGCPARSCSLIRFALSTAHGFLHAITRLAASSKPHADKILLINIVLEIVTNFKKVAFIEKQVRRLVIHERRRSVANDEVPHKICKEVRKKKDFLGGSYFVVDFGPTRLEVDARRDPVRITRRSREIRMIASSARNVLSVSPLPPPPFLTGKRAKSIFCRELRNWSSEDPFGLSNIC</sequence>
<accession>A0AAW2FA51</accession>
<dbReference type="EMBL" id="JADYXP020000013">
    <property type="protein sequence ID" value="KAL0111829.1"/>
    <property type="molecule type" value="Genomic_DNA"/>
</dbReference>